<dbReference type="InterPro" id="IPR036734">
    <property type="entry name" value="Neur_chan_lig-bd_sf"/>
</dbReference>
<keyword evidence="3" id="KW-1185">Reference proteome</keyword>
<organism evidence="2 3">
    <name type="scientific">Leptotrombidium deliense</name>
    <dbReference type="NCBI Taxonomy" id="299467"/>
    <lineage>
        <taxon>Eukaryota</taxon>
        <taxon>Metazoa</taxon>
        <taxon>Ecdysozoa</taxon>
        <taxon>Arthropoda</taxon>
        <taxon>Chelicerata</taxon>
        <taxon>Arachnida</taxon>
        <taxon>Acari</taxon>
        <taxon>Acariformes</taxon>
        <taxon>Trombidiformes</taxon>
        <taxon>Prostigmata</taxon>
        <taxon>Anystina</taxon>
        <taxon>Parasitengona</taxon>
        <taxon>Trombiculoidea</taxon>
        <taxon>Trombiculidae</taxon>
        <taxon>Leptotrombidium</taxon>
    </lineage>
</organism>
<proteinExistence type="predicted"/>
<evidence type="ECO:0000313" key="2">
    <source>
        <dbReference type="EMBL" id="RWS26578.1"/>
    </source>
</evidence>
<comment type="caution">
    <text evidence="2">The sequence shown here is derived from an EMBL/GenBank/DDBJ whole genome shotgun (WGS) entry which is preliminary data.</text>
</comment>
<evidence type="ECO:0000259" key="1">
    <source>
        <dbReference type="Pfam" id="PF02931"/>
    </source>
</evidence>
<feature type="domain" description="Neurotransmitter-gated ion-channel ligand-binding" evidence="1">
    <location>
        <begin position="16"/>
        <end position="91"/>
    </location>
</feature>
<reference evidence="2 3" key="1">
    <citation type="journal article" date="2018" name="Gigascience">
        <title>Genomes of trombidid mites reveal novel predicted allergens and laterally-transferred genes associated with secondary metabolism.</title>
        <authorList>
            <person name="Dong X."/>
            <person name="Chaisiri K."/>
            <person name="Xia D."/>
            <person name="Armstrong S.D."/>
            <person name="Fang Y."/>
            <person name="Donnelly M.J."/>
            <person name="Kadowaki T."/>
            <person name="McGarry J.W."/>
            <person name="Darby A.C."/>
            <person name="Makepeace B.L."/>
        </authorList>
    </citation>
    <scope>NUCLEOTIDE SEQUENCE [LARGE SCALE GENOMIC DNA]</scope>
    <source>
        <strain evidence="2">UoL-UT</strain>
    </source>
</reference>
<dbReference type="GO" id="GO:0016020">
    <property type="term" value="C:membrane"/>
    <property type="evidence" value="ECO:0007669"/>
    <property type="project" value="InterPro"/>
</dbReference>
<dbReference type="Proteomes" id="UP000288716">
    <property type="component" value="Unassembled WGS sequence"/>
</dbReference>
<dbReference type="AlphaFoldDB" id="A0A443SGC8"/>
<accession>A0A443SGC8</accession>
<dbReference type="OrthoDB" id="8890589at2759"/>
<dbReference type="SUPFAM" id="SSF63712">
    <property type="entry name" value="Nicotinic receptor ligand binding domain-like"/>
    <property type="match status" value="1"/>
</dbReference>
<gene>
    <name evidence="2" type="ORF">B4U80_05330</name>
</gene>
<dbReference type="GO" id="GO:0005230">
    <property type="term" value="F:extracellular ligand-gated monoatomic ion channel activity"/>
    <property type="evidence" value="ECO:0007669"/>
    <property type="project" value="InterPro"/>
</dbReference>
<dbReference type="VEuPathDB" id="VectorBase:LDEU005463"/>
<evidence type="ECO:0000313" key="3">
    <source>
        <dbReference type="Proteomes" id="UP000288716"/>
    </source>
</evidence>
<dbReference type="InterPro" id="IPR006202">
    <property type="entry name" value="Neur_chan_lig-bd"/>
</dbReference>
<sequence>MSLQAKAFNDAFLICKDYTLTLYLNQYWKDERLEFSKDDSFELTLSGDFAENIWVPDTFFANDKNSFLHEVTEKNKMVRLRSNGEIAYGMR</sequence>
<dbReference type="EMBL" id="NCKV01002639">
    <property type="protein sequence ID" value="RWS26578.1"/>
    <property type="molecule type" value="Genomic_DNA"/>
</dbReference>
<dbReference type="Gene3D" id="2.70.170.10">
    <property type="entry name" value="Neurotransmitter-gated ion-channel ligand-binding domain"/>
    <property type="match status" value="1"/>
</dbReference>
<dbReference type="STRING" id="299467.A0A443SGC8"/>
<protein>
    <submittedName>
        <fullName evidence="2">Putative GABA-gated ion channel-like protein</fullName>
    </submittedName>
</protein>
<dbReference type="Pfam" id="PF02931">
    <property type="entry name" value="Neur_chan_LBD"/>
    <property type="match status" value="1"/>
</dbReference>
<name>A0A443SGC8_9ACAR</name>